<dbReference type="PANTHER" id="PTHR38043">
    <property type="entry name" value="PROTEIN HEMX"/>
    <property type="match status" value="1"/>
</dbReference>
<protein>
    <submittedName>
        <fullName evidence="2">Uroporphyrin-3 C-methyltransferase</fullName>
    </submittedName>
</protein>
<dbReference type="GO" id="GO:0008168">
    <property type="term" value="F:methyltransferase activity"/>
    <property type="evidence" value="ECO:0007669"/>
    <property type="project" value="UniProtKB-KW"/>
</dbReference>
<dbReference type="GO" id="GO:0032259">
    <property type="term" value="P:methylation"/>
    <property type="evidence" value="ECO:0007669"/>
    <property type="project" value="UniProtKB-KW"/>
</dbReference>
<dbReference type="Pfam" id="PF04375">
    <property type="entry name" value="HemX"/>
    <property type="match status" value="2"/>
</dbReference>
<reference evidence="2 3" key="1">
    <citation type="submission" date="2016-11" db="EMBL/GenBank/DDBJ databases">
        <authorList>
            <person name="Jaros S."/>
            <person name="Januszkiewicz K."/>
            <person name="Wedrychowicz H."/>
        </authorList>
    </citation>
    <scope>NUCLEOTIDE SEQUENCE [LARGE SCALE GENOMIC DNA]</scope>
    <source>
        <strain evidence="2 3">DSM 16112</strain>
    </source>
</reference>
<feature type="region of interest" description="Disordered" evidence="1">
    <location>
        <begin position="424"/>
        <end position="462"/>
    </location>
</feature>
<organism evidence="2 3">
    <name type="scientific">Lampropedia hyalina DSM 16112</name>
    <dbReference type="NCBI Taxonomy" id="1122156"/>
    <lineage>
        <taxon>Bacteria</taxon>
        <taxon>Pseudomonadati</taxon>
        <taxon>Pseudomonadota</taxon>
        <taxon>Betaproteobacteria</taxon>
        <taxon>Burkholderiales</taxon>
        <taxon>Comamonadaceae</taxon>
        <taxon>Lampropedia</taxon>
    </lineage>
</organism>
<keyword evidence="3" id="KW-1185">Reference proteome</keyword>
<proteinExistence type="predicted"/>
<dbReference type="PANTHER" id="PTHR38043:SF1">
    <property type="entry name" value="PROTEIN HEMX"/>
    <property type="match status" value="1"/>
</dbReference>
<feature type="compositionally biased region" description="Low complexity" evidence="1">
    <location>
        <begin position="229"/>
        <end position="249"/>
    </location>
</feature>
<evidence type="ECO:0000256" key="1">
    <source>
        <dbReference type="SAM" id="MobiDB-lite"/>
    </source>
</evidence>
<sequence length="462" mass="49950">MRLAQSLEHPSPLPQWAFWLLVGTTCGALLLGWSQSRKLSRIQEQLALQTSQTQAQVVEAHAAATQARDLARDAMTRVQLGDARLNEYTLQRSNLEQLAFDISRNWANNQLVEMELSLRLAQQQAQLTGLAEPLMAALRTASQRLERSDQPRLLSLQMAIDSDLVRLSSAAVTDTAGLLVRIDKLLEQINSLPLRNAVGNELHDLPQPRHVHATLEATPAPSVISGNLPTPAMPSSKAAAPASQPPAAAHETAASLTPLEPVEIATEATVAGVSGVSGTAVVTELAEKQDTAAPVQERWRDWPGRLWRGVRDEARQLFRVRHIQHPDAILLTPDQAFFLRENLRLQLMNARMALLARQNESARSDLALVQTALQQYFDLEAANTRHALQILQQLQEHIQAVELPAITETLAAIAAASASNQAALQATMPPPPPTPAATLVGTPAASGSVPAATLLPVPPPQP</sequence>
<evidence type="ECO:0000313" key="3">
    <source>
        <dbReference type="Proteomes" id="UP000184327"/>
    </source>
</evidence>
<keyword evidence="2" id="KW-0489">Methyltransferase</keyword>
<name>A0A1M5AN76_9BURK</name>
<dbReference type="InterPro" id="IPR007470">
    <property type="entry name" value="HemX"/>
</dbReference>
<keyword evidence="2" id="KW-0808">Transferase</keyword>
<dbReference type="STRING" id="1122156.SAMN02745117_01715"/>
<accession>A0A1M5AN76</accession>
<feature type="region of interest" description="Disordered" evidence="1">
    <location>
        <begin position="226"/>
        <end position="253"/>
    </location>
</feature>
<evidence type="ECO:0000313" key="2">
    <source>
        <dbReference type="EMBL" id="SHF31699.1"/>
    </source>
</evidence>
<feature type="compositionally biased region" description="Low complexity" evidence="1">
    <location>
        <begin position="436"/>
        <end position="455"/>
    </location>
</feature>
<dbReference type="EMBL" id="FQUZ01000018">
    <property type="protein sequence ID" value="SHF31699.1"/>
    <property type="molecule type" value="Genomic_DNA"/>
</dbReference>
<gene>
    <name evidence="2" type="ORF">SAMN02745117_01715</name>
</gene>
<dbReference type="Proteomes" id="UP000184327">
    <property type="component" value="Unassembled WGS sequence"/>
</dbReference>
<dbReference type="AlphaFoldDB" id="A0A1M5AN76"/>